<dbReference type="OrthoDB" id="5873834at2759"/>
<evidence type="ECO:0000256" key="3">
    <source>
        <dbReference type="ARBA" id="ARBA00022692"/>
    </source>
</evidence>
<dbReference type="GO" id="GO:0045879">
    <property type="term" value="P:negative regulation of smoothened signaling pathway"/>
    <property type="evidence" value="ECO:0007669"/>
    <property type="project" value="TreeGrafter"/>
</dbReference>
<evidence type="ECO:0000256" key="6">
    <source>
        <dbReference type="ARBA" id="ARBA00023180"/>
    </source>
</evidence>
<organism evidence="8 9">
    <name type="scientific">Dibothriocephalus latus</name>
    <name type="common">Fish tapeworm</name>
    <name type="synonym">Diphyllobothrium latum</name>
    <dbReference type="NCBI Taxonomy" id="60516"/>
    <lineage>
        <taxon>Eukaryota</taxon>
        <taxon>Metazoa</taxon>
        <taxon>Spiralia</taxon>
        <taxon>Lophotrochozoa</taxon>
        <taxon>Platyhelminthes</taxon>
        <taxon>Cestoda</taxon>
        <taxon>Eucestoda</taxon>
        <taxon>Diphyllobothriidea</taxon>
        <taxon>Diphyllobothriidae</taxon>
        <taxon>Dibothriocephalus</taxon>
    </lineage>
</organism>
<dbReference type="GO" id="GO:0005886">
    <property type="term" value="C:plasma membrane"/>
    <property type="evidence" value="ECO:0007669"/>
    <property type="project" value="TreeGrafter"/>
</dbReference>
<name>A0A3P7LIY2_DIBLA</name>
<evidence type="ECO:0000256" key="7">
    <source>
        <dbReference type="SAM" id="MobiDB-lite"/>
    </source>
</evidence>
<protein>
    <submittedName>
        <fullName evidence="8">Uncharacterized protein</fullName>
    </submittedName>
</protein>
<sequence>MFGRAGKFQQQQTQQSSSPLGGPPGSEFLNSVEAVIQTVDYQEGEPGLLNPKALRDHIDLLIKIHRLEVTVHKSKWKLEDLCRRAELPALSGMSHIQDSIPPTVLIFLPQSYMEDIIPCLVVTPADCFYEGSNALAPGKVIHVPCRLGPKEFDRALIQRAHLTTRHKLRMMRMTVPYSGLKFRL</sequence>
<dbReference type="PANTHER" id="PTHR46022">
    <property type="entry name" value="PROTEIN PATCHED"/>
    <property type="match status" value="1"/>
</dbReference>
<dbReference type="PANTHER" id="PTHR46022:SF1">
    <property type="entry name" value="PROTEIN PATCHED"/>
    <property type="match status" value="1"/>
</dbReference>
<keyword evidence="4" id="KW-1133">Transmembrane helix</keyword>
<evidence type="ECO:0000313" key="9">
    <source>
        <dbReference type="Proteomes" id="UP000281553"/>
    </source>
</evidence>
<evidence type="ECO:0000256" key="5">
    <source>
        <dbReference type="ARBA" id="ARBA00023136"/>
    </source>
</evidence>
<keyword evidence="5" id="KW-0472">Membrane</keyword>
<accession>A0A3P7LIY2</accession>
<dbReference type="GO" id="GO:0008158">
    <property type="term" value="F:hedgehog receptor activity"/>
    <property type="evidence" value="ECO:0007669"/>
    <property type="project" value="TreeGrafter"/>
</dbReference>
<keyword evidence="3" id="KW-0812">Transmembrane</keyword>
<reference evidence="8 9" key="1">
    <citation type="submission" date="2018-11" db="EMBL/GenBank/DDBJ databases">
        <authorList>
            <consortium name="Pathogen Informatics"/>
        </authorList>
    </citation>
    <scope>NUCLEOTIDE SEQUENCE [LARGE SCALE GENOMIC DNA]</scope>
</reference>
<evidence type="ECO:0000256" key="1">
    <source>
        <dbReference type="ARBA" id="ARBA00004141"/>
    </source>
</evidence>
<keyword evidence="6" id="KW-0325">Glycoprotein</keyword>
<dbReference type="EMBL" id="UYRU01066998">
    <property type="protein sequence ID" value="VDN16764.1"/>
    <property type="molecule type" value="Genomic_DNA"/>
</dbReference>
<comment type="subcellular location">
    <subcellularLocation>
        <location evidence="1">Membrane</location>
        <topology evidence="1">Multi-pass membrane protein</topology>
    </subcellularLocation>
</comment>
<dbReference type="AlphaFoldDB" id="A0A3P7LIY2"/>
<dbReference type="GO" id="GO:0097108">
    <property type="term" value="F:hedgehog family protein binding"/>
    <property type="evidence" value="ECO:0007669"/>
    <property type="project" value="TreeGrafter"/>
</dbReference>
<proteinExistence type="inferred from homology"/>
<evidence type="ECO:0000313" key="8">
    <source>
        <dbReference type="EMBL" id="VDN16764.1"/>
    </source>
</evidence>
<feature type="compositionally biased region" description="Low complexity" evidence="7">
    <location>
        <begin position="9"/>
        <end position="20"/>
    </location>
</feature>
<dbReference type="GO" id="GO:0005119">
    <property type="term" value="F:smoothened binding"/>
    <property type="evidence" value="ECO:0007669"/>
    <property type="project" value="TreeGrafter"/>
</dbReference>
<feature type="region of interest" description="Disordered" evidence="7">
    <location>
        <begin position="1"/>
        <end position="24"/>
    </location>
</feature>
<comment type="similarity">
    <text evidence="2">Belongs to the patched family.</text>
</comment>
<evidence type="ECO:0000256" key="2">
    <source>
        <dbReference type="ARBA" id="ARBA00005585"/>
    </source>
</evidence>
<evidence type="ECO:0000256" key="4">
    <source>
        <dbReference type="ARBA" id="ARBA00022989"/>
    </source>
</evidence>
<dbReference type="Proteomes" id="UP000281553">
    <property type="component" value="Unassembled WGS sequence"/>
</dbReference>
<keyword evidence="9" id="KW-1185">Reference proteome</keyword>
<gene>
    <name evidence="8" type="ORF">DILT_LOCUS12595</name>
</gene>